<keyword evidence="3" id="KW-1185">Reference proteome</keyword>
<accession>A0AAV6K183</accession>
<organism evidence="2 3">
    <name type="scientific">Rhododendron griersonianum</name>
    <dbReference type="NCBI Taxonomy" id="479676"/>
    <lineage>
        <taxon>Eukaryota</taxon>
        <taxon>Viridiplantae</taxon>
        <taxon>Streptophyta</taxon>
        <taxon>Embryophyta</taxon>
        <taxon>Tracheophyta</taxon>
        <taxon>Spermatophyta</taxon>
        <taxon>Magnoliopsida</taxon>
        <taxon>eudicotyledons</taxon>
        <taxon>Gunneridae</taxon>
        <taxon>Pentapetalae</taxon>
        <taxon>asterids</taxon>
        <taxon>Ericales</taxon>
        <taxon>Ericaceae</taxon>
        <taxon>Ericoideae</taxon>
        <taxon>Rhodoreae</taxon>
        <taxon>Rhododendron</taxon>
    </lineage>
</organism>
<evidence type="ECO:0000256" key="1">
    <source>
        <dbReference type="SAM" id="MobiDB-lite"/>
    </source>
</evidence>
<gene>
    <name evidence="2" type="ORF">RHGRI_018334</name>
</gene>
<evidence type="ECO:0000313" key="3">
    <source>
        <dbReference type="Proteomes" id="UP000823749"/>
    </source>
</evidence>
<name>A0AAV6K183_9ERIC</name>
<evidence type="ECO:0000313" key="2">
    <source>
        <dbReference type="EMBL" id="KAG5546119.1"/>
    </source>
</evidence>
<protein>
    <submittedName>
        <fullName evidence="2">Uncharacterized protein</fullName>
    </submittedName>
</protein>
<dbReference type="AlphaFoldDB" id="A0AAV6K183"/>
<dbReference type="EMBL" id="JACTNZ010000006">
    <property type="protein sequence ID" value="KAG5546119.1"/>
    <property type="molecule type" value="Genomic_DNA"/>
</dbReference>
<proteinExistence type="predicted"/>
<feature type="compositionally biased region" description="Basic and acidic residues" evidence="1">
    <location>
        <begin position="79"/>
        <end position="94"/>
    </location>
</feature>
<feature type="region of interest" description="Disordered" evidence="1">
    <location>
        <begin position="53"/>
        <end position="114"/>
    </location>
</feature>
<reference evidence="2 3" key="1">
    <citation type="submission" date="2020-08" db="EMBL/GenBank/DDBJ databases">
        <title>Plant Genome Project.</title>
        <authorList>
            <person name="Zhang R.-G."/>
        </authorList>
    </citation>
    <scope>NUCLEOTIDE SEQUENCE [LARGE SCALE GENOMIC DNA]</scope>
    <source>
        <strain evidence="2">WSP0</strain>
        <tissue evidence="2">Leaf</tissue>
    </source>
</reference>
<dbReference type="Proteomes" id="UP000823749">
    <property type="component" value="Chromosome 6"/>
</dbReference>
<comment type="caution">
    <text evidence="2">The sequence shown here is derived from an EMBL/GenBank/DDBJ whole genome shotgun (WGS) entry which is preliminary data.</text>
</comment>
<sequence length="114" mass="13064">MRESGSHSLSCAAFERCVTAPVKSVSDEIYGVGIVLTRSTILWAQNHFRIRFPSKSPSPKTLKRREKDQSPSNAVETVYQRDKQREREAHARGGDRRRHWRSIERENASPVVAM</sequence>